<dbReference type="Proteomes" id="UP000006844">
    <property type="component" value="Chromosome"/>
</dbReference>
<protein>
    <submittedName>
        <fullName evidence="1">Uncharacterized protein</fullName>
    </submittedName>
</protein>
<dbReference type="KEGG" id="tsa:AciPR4_0957"/>
<accession>E8V887</accession>
<organism evidence="1 2">
    <name type="scientific">Terriglobus saanensis (strain ATCC BAA-1853 / DSM 23119 / SP1PR4)</name>
    <dbReference type="NCBI Taxonomy" id="401053"/>
    <lineage>
        <taxon>Bacteria</taxon>
        <taxon>Pseudomonadati</taxon>
        <taxon>Acidobacteriota</taxon>
        <taxon>Terriglobia</taxon>
        <taxon>Terriglobales</taxon>
        <taxon>Acidobacteriaceae</taxon>
        <taxon>Terriglobus</taxon>
    </lineage>
</organism>
<dbReference type="HOGENOM" id="CLU_2195646_0_0_0"/>
<evidence type="ECO:0000313" key="2">
    <source>
        <dbReference type="Proteomes" id="UP000006844"/>
    </source>
</evidence>
<reference evidence="1 2" key="1">
    <citation type="journal article" date="2012" name="Stand. Genomic Sci.">
        <title>Complete genome sequence of Terriglobus saanensis type strain SP1PR4(T), an Acidobacteria from tundra soil.</title>
        <authorList>
            <person name="Rawat S.R."/>
            <person name="Mannisto M.K."/>
            <person name="Starovoytov V."/>
            <person name="Goodwin L."/>
            <person name="Nolan M."/>
            <person name="Hauser L."/>
            <person name="Land M."/>
            <person name="Davenport K.W."/>
            <person name="Woyke T."/>
            <person name="Haggblom M.M."/>
        </authorList>
    </citation>
    <scope>NUCLEOTIDE SEQUENCE</scope>
    <source>
        <strain evidence="2">ATCC BAA-1853 / DSM 23119 / SP1PR4</strain>
    </source>
</reference>
<keyword evidence="2" id="KW-1185">Reference proteome</keyword>
<proteinExistence type="predicted"/>
<evidence type="ECO:0000313" key="1">
    <source>
        <dbReference type="EMBL" id="ADV81790.1"/>
    </source>
</evidence>
<name>E8V887_TERSS</name>
<dbReference type="STRING" id="401053.AciPR4_0957"/>
<dbReference type="EMBL" id="CP002467">
    <property type="protein sequence ID" value="ADV81790.1"/>
    <property type="molecule type" value="Genomic_DNA"/>
</dbReference>
<sequence>MSTQALPSITPVLVQRLLWVGHFRLYLNSLREAPLVWSIDDGDPAHEVKCTCIHMNNVPAVTGCSVKPGYTPQPEDQRVAKAWVEGEARVVQLHDGEISLEPLDQFSA</sequence>
<dbReference type="RefSeq" id="WP_013567523.1">
    <property type="nucleotide sequence ID" value="NC_014963.1"/>
</dbReference>
<dbReference type="AlphaFoldDB" id="E8V887"/>
<gene>
    <name evidence="1" type="ordered locus">AciPR4_0957</name>
</gene>